<name>A0A291DSA2_9ENTR</name>
<evidence type="ECO:0000313" key="3">
    <source>
        <dbReference type="Proteomes" id="UP000217979"/>
    </source>
</evidence>
<dbReference type="RefSeq" id="WP_061273444.1">
    <property type="nucleotide sequence ID" value="NZ_CP023525.1"/>
</dbReference>
<proteinExistence type="predicted"/>
<dbReference type="EMBL" id="UAVU01000003">
    <property type="protein sequence ID" value="SQA98795.1"/>
    <property type="molecule type" value="Genomic_DNA"/>
</dbReference>
<dbReference type="Proteomes" id="UP000217979">
    <property type="component" value="Chromosome"/>
</dbReference>
<gene>
    <name evidence="1" type="ORF">CO704_00090</name>
    <name evidence="2" type="ORF">NCTC12120_02692</name>
</gene>
<dbReference type="EMBL" id="CP023525">
    <property type="protein sequence ID" value="ATF90589.1"/>
    <property type="molecule type" value="Genomic_DNA"/>
</dbReference>
<protein>
    <submittedName>
        <fullName evidence="1">Uncharacterized protein</fullName>
    </submittedName>
</protein>
<evidence type="ECO:0000313" key="2">
    <source>
        <dbReference type="EMBL" id="SQA98795.1"/>
    </source>
</evidence>
<sequence>MFKSTALDAKESLAVIGGALWDDTHKQGPYGLCHRKVSGTITNGNYGDNVTFGPWKRYDKRKDGSYKDCNEK</sequence>
<organism evidence="1 3">
    <name type="scientific">Cedecea neteri</name>
    <dbReference type="NCBI Taxonomy" id="158822"/>
    <lineage>
        <taxon>Bacteria</taxon>
        <taxon>Pseudomonadati</taxon>
        <taxon>Pseudomonadota</taxon>
        <taxon>Gammaproteobacteria</taxon>
        <taxon>Enterobacterales</taxon>
        <taxon>Enterobacteriaceae</taxon>
        <taxon>Cedecea</taxon>
    </lineage>
</organism>
<dbReference type="Proteomes" id="UP000251197">
    <property type="component" value="Unassembled WGS sequence"/>
</dbReference>
<dbReference type="AlphaFoldDB" id="A0A291DSA2"/>
<evidence type="ECO:0000313" key="1">
    <source>
        <dbReference type="EMBL" id="ATF90589.1"/>
    </source>
</evidence>
<reference evidence="2 4" key="2">
    <citation type="submission" date="2018-06" db="EMBL/GenBank/DDBJ databases">
        <authorList>
            <consortium name="Pathogen Informatics"/>
            <person name="Doyle S."/>
        </authorList>
    </citation>
    <scope>NUCLEOTIDE SEQUENCE [LARGE SCALE GENOMIC DNA]</scope>
    <source>
        <strain evidence="2 4">NCTC12120</strain>
    </source>
</reference>
<accession>A0A291DSA2</accession>
<reference evidence="1 3" key="1">
    <citation type="submission" date="2017-09" db="EMBL/GenBank/DDBJ databases">
        <title>FDA dAtabase for Regulatory Grade micrObial Sequences (FDA-ARGOS): Supporting development and validation of Infectious Disease Dx tests.</title>
        <authorList>
            <person name="Minogue T."/>
            <person name="Wolcott M."/>
            <person name="Wasieloski L."/>
            <person name="Aguilar W."/>
            <person name="Moore D."/>
            <person name="Tallon L."/>
            <person name="Sadzewicz L."/>
            <person name="Ott S."/>
            <person name="Zhao X."/>
            <person name="Nagaraj S."/>
            <person name="Vavikolanu K."/>
            <person name="Aluvathingal J."/>
            <person name="Nadendla S."/>
            <person name="Sichtig H."/>
        </authorList>
    </citation>
    <scope>NUCLEOTIDE SEQUENCE [LARGE SCALE GENOMIC DNA]</scope>
    <source>
        <strain evidence="1 3">FDAARGOS_392</strain>
    </source>
</reference>
<evidence type="ECO:0000313" key="4">
    <source>
        <dbReference type="Proteomes" id="UP000251197"/>
    </source>
</evidence>